<evidence type="ECO:0000313" key="10">
    <source>
        <dbReference type="Proteomes" id="UP000054538"/>
    </source>
</evidence>
<dbReference type="InParanoid" id="A0A0D0DPT9"/>
<accession>A0A0D0DPT9</accession>
<dbReference type="GO" id="GO:0006886">
    <property type="term" value="P:intracellular protein transport"/>
    <property type="evidence" value="ECO:0007669"/>
    <property type="project" value="UniProtKB-UniRule"/>
</dbReference>
<dbReference type="PRINTS" id="PR00448">
    <property type="entry name" value="NSFATTACHMNT"/>
</dbReference>
<dbReference type="PANTHER" id="PTHR13768">
    <property type="entry name" value="SOLUBLE NSF ATTACHMENT PROTEIN SNAP"/>
    <property type="match status" value="1"/>
</dbReference>
<evidence type="ECO:0000256" key="7">
    <source>
        <dbReference type="RuleBase" id="RU367013"/>
    </source>
</evidence>
<comment type="similarity">
    <text evidence="2 7">Belongs to the SNAP family.</text>
</comment>
<evidence type="ECO:0008006" key="11">
    <source>
        <dbReference type="Google" id="ProtNLM"/>
    </source>
</evidence>
<dbReference type="GO" id="GO:0019905">
    <property type="term" value="F:syntaxin binding"/>
    <property type="evidence" value="ECO:0007669"/>
    <property type="project" value="TreeGrafter"/>
</dbReference>
<keyword evidence="6 7" id="KW-0472">Membrane</keyword>
<evidence type="ECO:0000313" key="9">
    <source>
        <dbReference type="EMBL" id="KIK94073.1"/>
    </source>
</evidence>
<dbReference type="AlphaFoldDB" id="A0A0D0DPT9"/>
<sequence>MPSKSTAQTFLEKADKKANSSTGWFSSSSAKFEEAGDLYQQAANAFKFDKQFRDAGDAFAREAECRERCKEVNEAANAWWNAAKAYKRGFPELAIQALSQTVTHLTASGRFRQAADREKEIAQIYQHELSDLRKACESLERAGDWYYQEDATATANACFKDAADIRAELEEYPQAIQRYKQVADHSLTSALTKYSVKEYWLRACLCALAMKDSVTAKRNIQTYMSQDTTFASTRECKFLNAIMDAIQSEDQQAFLGFVHEYDQVTKLDNWKTMILLKIKNTIEGEPTIL</sequence>
<dbReference type="FunFam" id="1.25.40.10:FF:000049">
    <property type="entry name" value="Alpha-soluble NSF attachment protein-like"/>
    <property type="match status" value="1"/>
</dbReference>
<proteinExistence type="inferred from homology"/>
<feature type="region of interest" description="Disordered" evidence="8">
    <location>
        <begin position="1"/>
        <end position="23"/>
    </location>
</feature>
<dbReference type="GO" id="GO:0031201">
    <property type="term" value="C:SNARE complex"/>
    <property type="evidence" value="ECO:0007669"/>
    <property type="project" value="TreeGrafter"/>
</dbReference>
<name>A0A0D0DPT9_9AGAM</name>
<dbReference type="InterPro" id="IPR011990">
    <property type="entry name" value="TPR-like_helical_dom_sf"/>
</dbReference>
<evidence type="ECO:0000256" key="5">
    <source>
        <dbReference type="ARBA" id="ARBA00022927"/>
    </source>
</evidence>
<dbReference type="Gene3D" id="1.25.40.10">
    <property type="entry name" value="Tetratricopeptide repeat domain"/>
    <property type="match status" value="1"/>
</dbReference>
<keyword evidence="10" id="KW-1185">Reference proteome</keyword>
<dbReference type="PANTHER" id="PTHR13768:SF8">
    <property type="entry name" value="ALPHA-SOLUBLE NSF ATTACHMENT PROTEIN"/>
    <property type="match status" value="1"/>
</dbReference>
<dbReference type="Proteomes" id="UP000054538">
    <property type="component" value="Unassembled WGS sequence"/>
</dbReference>
<keyword evidence="4 7" id="KW-0931">ER-Golgi transport</keyword>
<evidence type="ECO:0000256" key="1">
    <source>
        <dbReference type="ARBA" id="ARBA00004170"/>
    </source>
</evidence>
<gene>
    <name evidence="9" type="ORF">PAXRUDRAFT_143649</name>
</gene>
<dbReference type="HOGENOM" id="CLU_046329_0_2_1"/>
<evidence type="ECO:0000256" key="2">
    <source>
        <dbReference type="ARBA" id="ARBA00010050"/>
    </source>
</evidence>
<dbReference type="Pfam" id="PF14938">
    <property type="entry name" value="SNAP"/>
    <property type="match status" value="1"/>
</dbReference>
<dbReference type="GO" id="GO:0005483">
    <property type="term" value="F:soluble NSF attachment protein activity"/>
    <property type="evidence" value="ECO:0007669"/>
    <property type="project" value="TreeGrafter"/>
</dbReference>
<dbReference type="STRING" id="930991.A0A0D0DPT9"/>
<reference evidence="9 10" key="1">
    <citation type="submission" date="2014-04" db="EMBL/GenBank/DDBJ databases">
        <authorList>
            <consortium name="DOE Joint Genome Institute"/>
            <person name="Kuo A."/>
            <person name="Kohler A."/>
            <person name="Jargeat P."/>
            <person name="Nagy L.G."/>
            <person name="Floudas D."/>
            <person name="Copeland A."/>
            <person name="Barry K.W."/>
            <person name="Cichocki N."/>
            <person name="Veneault-Fourrey C."/>
            <person name="LaButti K."/>
            <person name="Lindquist E.A."/>
            <person name="Lipzen A."/>
            <person name="Lundell T."/>
            <person name="Morin E."/>
            <person name="Murat C."/>
            <person name="Sun H."/>
            <person name="Tunlid A."/>
            <person name="Henrissat B."/>
            <person name="Grigoriev I.V."/>
            <person name="Hibbett D.S."/>
            <person name="Martin F."/>
            <person name="Nordberg H.P."/>
            <person name="Cantor M.N."/>
            <person name="Hua S.X."/>
        </authorList>
    </citation>
    <scope>NUCLEOTIDE SEQUENCE [LARGE SCALE GENOMIC DNA]</scope>
    <source>
        <strain evidence="9 10">Ve08.2h10</strain>
    </source>
</reference>
<reference evidence="10" key="2">
    <citation type="submission" date="2015-01" db="EMBL/GenBank/DDBJ databases">
        <title>Evolutionary Origins and Diversification of the Mycorrhizal Mutualists.</title>
        <authorList>
            <consortium name="DOE Joint Genome Institute"/>
            <consortium name="Mycorrhizal Genomics Consortium"/>
            <person name="Kohler A."/>
            <person name="Kuo A."/>
            <person name="Nagy L.G."/>
            <person name="Floudas D."/>
            <person name="Copeland A."/>
            <person name="Barry K.W."/>
            <person name="Cichocki N."/>
            <person name="Veneault-Fourrey C."/>
            <person name="LaButti K."/>
            <person name="Lindquist E.A."/>
            <person name="Lipzen A."/>
            <person name="Lundell T."/>
            <person name="Morin E."/>
            <person name="Murat C."/>
            <person name="Riley R."/>
            <person name="Ohm R."/>
            <person name="Sun H."/>
            <person name="Tunlid A."/>
            <person name="Henrissat B."/>
            <person name="Grigoriev I.V."/>
            <person name="Hibbett D.S."/>
            <person name="Martin F."/>
        </authorList>
    </citation>
    <scope>NUCLEOTIDE SEQUENCE [LARGE SCALE GENOMIC DNA]</scope>
    <source>
        <strain evidence="10">Ve08.2h10</strain>
    </source>
</reference>
<keyword evidence="5 7" id="KW-0653">Protein transport</keyword>
<comment type="function">
    <text evidence="7">Required for vesicular transport between the endoplasmic reticulum and the Golgi apparatus.</text>
</comment>
<dbReference type="EMBL" id="KN825131">
    <property type="protein sequence ID" value="KIK94073.1"/>
    <property type="molecule type" value="Genomic_DNA"/>
</dbReference>
<dbReference type="OrthoDB" id="9984275at2759"/>
<dbReference type="CDD" id="cd15832">
    <property type="entry name" value="SNAP"/>
    <property type="match status" value="1"/>
</dbReference>
<evidence type="ECO:0000256" key="6">
    <source>
        <dbReference type="ARBA" id="ARBA00023136"/>
    </source>
</evidence>
<comment type="subcellular location">
    <subcellularLocation>
        <location evidence="1 7">Membrane</location>
        <topology evidence="1 7">Peripheral membrane protein</topology>
    </subcellularLocation>
</comment>
<organism evidence="9 10">
    <name type="scientific">Paxillus rubicundulus Ve08.2h10</name>
    <dbReference type="NCBI Taxonomy" id="930991"/>
    <lineage>
        <taxon>Eukaryota</taxon>
        <taxon>Fungi</taxon>
        <taxon>Dikarya</taxon>
        <taxon>Basidiomycota</taxon>
        <taxon>Agaricomycotina</taxon>
        <taxon>Agaricomycetes</taxon>
        <taxon>Agaricomycetidae</taxon>
        <taxon>Boletales</taxon>
        <taxon>Paxilineae</taxon>
        <taxon>Paxillaceae</taxon>
        <taxon>Paxillus</taxon>
    </lineage>
</organism>
<dbReference type="InterPro" id="IPR000744">
    <property type="entry name" value="NSF_attach"/>
</dbReference>
<dbReference type="GO" id="GO:0035494">
    <property type="term" value="P:SNARE complex disassembly"/>
    <property type="evidence" value="ECO:0007669"/>
    <property type="project" value="TreeGrafter"/>
</dbReference>
<evidence type="ECO:0000256" key="4">
    <source>
        <dbReference type="ARBA" id="ARBA00022892"/>
    </source>
</evidence>
<keyword evidence="3 7" id="KW-0813">Transport</keyword>
<evidence type="ECO:0000256" key="3">
    <source>
        <dbReference type="ARBA" id="ARBA00022448"/>
    </source>
</evidence>
<dbReference type="GO" id="GO:0005774">
    <property type="term" value="C:vacuolar membrane"/>
    <property type="evidence" value="ECO:0007669"/>
    <property type="project" value="TreeGrafter"/>
</dbReference>
<dbReference type="FunCoup" id="A0A0D0DPT9">
    <property type="interactions" value="334"/>
</dbReference>
<protein>
    <recommendedName>
        <fullName evidence="11">Vesicular-fusion protein SEC17</fullName>
    </recommendedName>
</protein>
<evidence type="ECO:0000256" key="8">
    <source>
        <dbReference type="SAM" id="MobiDB-lite"/>
    </source>
</evidence>
<dbReference type="SUPFAM" id="SSF48452">
    <property type="entry name" value="TPR-like"/>
    <property type="match status" value="1"/>
</dbReference>